<accession>A0A1L9VMH2</accession>
<dbReference type="InterPro" id="IPR036236">
    <property type="entry name" value="Znf_C2H2_sf"/>
</dbReference>
<dbReference type="Proteomes" id="UP000184300">
    <property type="component" value="Unassembled WGS sequence"/>
</dbReference>
<dbReference type="GeneID" id="34458005"/>
<organism evidence="10 11">
    <name type="scientific">Aspergillus glaucus CBS 516.65</name>
    <dbReference type="NCBI Taxonomy" id="1160497"/>
    <lineage>
        <taxon>Eukaryota</taxon>
        <taxon>Fungi</taxon>
        <taxon>Dikarya</taxon>
        <taxon>Ascomycota</taxon>
        <taxon>Pezizomycotina</taxon>
        <taxon>Eurotiomycetes</taxon>
        <taxon>Eurotiomycetidae</taxon>
        <taxon>Eurotiales</taxon>
        <taxon>Aspergillaceae</taxon>
        <taxon>Aspergillus</taxon>
        <taxon>Aspergillus subgen. Aspergillus</taxon>
    </lineage>
</organism>
<reference evidence="11" key="1">
    <citation type="journal article" date="2017" name="Genome Biol.">
        <title>Comparative genomics reveals high biological diversity and specific adaptations in the industrially and medically important fungal genus Aspergillus.</title>
        <authorList>
            <person name="de Vries R.P."/>
            <person name="Riley R."/>
            <person name="Wiebenga A."/>
            <person name="Aguilar-Osorio G."/>
            <person name="Amillis S."/>
            <person name="Uchima C.A."/>
            <person name="Anderluh G."/>
            <person name="Asadollahi M."/>
            <person name="Askin M."/>
            <person name="Barry K."/>
            <person name="Battaglia E."/>
            <person name="Bayram O."/>
            <person name="Benocci T."/>
            <person name="Braus-Stromeyer S.A."/>
            <person name="Caldana C."/>
            <person name="Canovas D."/>
            <person name="Cerqueira G.C."/>
            <person name="Chen F."/>
            <person name="Chen W."/>
            <person name="Choi C."/>
            <person name="Clum A."/>
            <person name="Dos Santos R.A."/>
            <person name="Damasio A.R."/>
            <person name="Diallinas G."/>
            <person name="Emri T."/>
            <person name="Fekete E."/>
            <person name="Flipphi M."/>
            <person name="Freyberg S."/>
            <person name="Gallo A."/>
            <person name="Gournas C."/>
            <person name="Habgood R."/>
            <person name="Hainaut M."/>
            <person name="Harispe M.L."/>
            <person name="Henrissat B."/>
            <person name="Hilden K.S."/>
            <person name="Hope R."/>
            <person name="Hossain A."/>
            <person name="Karabika E."/>
            <person name="Karaffa L."/>
            <person name="Karanyi Z."/>
            <person name="Krasevec N."/>
            <person name="Kuo A."/>
            <person name="Kusch H."/>
            <person name="LaButti K."/>
            <person name="Lagendijk E.L."/>
            <person name="Lapidus A."/>
            <person name="Levasseur A."/>
            <person name="Lindquist E."/>
            <person name="Lipzen A."/>
            <person name="Logrieco A.F."/>
            <person name="MacCabe A."/>
            <person name="Maekelae M.R."/>
            <person name="Malavazi I."/>
            <person name="Melin P."/>
            <person name="Meyer V."/>
            <person name="Mielnichuk N."/>
            <person name="Miskei M."/>
            <person name="Molnar A.P."/>
            <person name="Mule G."/>
            <person name="Ngan C.Y."/>
            <person name="Orejas M."/>
            <person name="Orosz E."/>
            <person name="Ouedraogo J.P."/>
            <person name="Overkamp K.M."/>
            <person name="Park H.-S."/>
            <person name="Perrone G."/>
            <person name="Piumi F."/>
            <person name="Punt P.J."/>
            <person name="Ram A.F."/>
            <person name="Ramon A."/>
            <person name="Rauscher S."/>
            <person name="Record E."/>
            <person name="Riano-Pachon D.M."/>
            <person name="Robert V."/>
            <person name="Roehrig J."/>
            <person name="Ruller R."/>
            <person name="Salamov A."/>
            <person name="Salih N.S."/>
            <person name="Samson R.A."/>
            <person name="Sandor E."/>
            <person name="Sanguinetti M."/>
            <person name="Schuetze T."/>
            <person name="Sepcic K."/>
            <person name="Shelest E."/>
            <person name="Sherlock G."/>
            <person name="Sophianopoulou V."/>
            <person name="Squina F.M."/>
            <person name="Sun H."/>
            <person name="Susca A."/>
            <person name="Todd R.B."/>
            <person name="Tsang A."/>
            <person name="Unkles S.E."/>
            <person name="van de Wiele N."/>
            <person name="van Rossen-Uffink D."/>
            <person name="Oliveira J.V."/>
            <person name="Vesth T.C."/>
            <person name="Visser J."/>
            <person name="Yu J.-H."/>
            <person name="Zhou M."/>
            <person name="Andersen M.R."/>
            <person name="Archer D.B."/>
            <person name="Baker S.E."/>
            <person name="Benoit I."/>
            <person name="Brakhage A.A."/>
            <person name="Braus G.H."/>
            <person name="Fischer R."/>
            <person name="Frisvad J.C."/>
            <person name="Goldman G.H."/>
            <person name="Houbraken J."/>
            <person name="Oakley B."/>
            <person name="Pocsi I."/>
            <person name="Scazzocchio C."/>
            <person name="Seiboth B."/>
            <person name="vanKuyk P.A."/>
            <person name="Wortman J."/>
            <person name="Dyer P.S."/>
            <person name="Grigoriev I.V."/>
        </authorList>
    </citation>
    <scope>NUCLEOTIDE SEQUENCE [LARGE SCALE GENOMIC DNA]</scope>
    <source>
        <strain evidence="11">CBS 516.65</strain>
    </source>
</reference>
<keyword evidence="6" id="KW-0539">Nucleus</keyword>
<evidence type="ECO:0000256" key="4">
    <source>
        <dbReference type="ARBA" id="ARBA00023125"/>
    </source>
</evidence>
<dbReference type="GO" id="GO:0000981">
    <property type="term" value="F:DNA-binding transcription factor activity, RNA polymerase II-specific"/>
    <property type="evidence" value="ECO:0007669"/>
    <property type="project" value="InterPro"/>
</dbReference>
<dbReference type="Gene3D" id="4.10.240.10">
    <property type="entry name" value="Zn(2)-C6 fungal-type DNA-binding domain"/>
    <property type="match status" value="1"/>
</dbReference>
<feature type="domain" description="C2H2-type" evidence="9">
    <location>
        <begin position="18"/>
        <end position="47"/>
    </location>
</feature>
<dbReference type="PANTHER" id="PTHR47660">
    <property type="entry name" value="TRANSCRIPTION FACTOR WITH C2H2 AND ZN(2)-CYS(6) DNA BINDING DOMAIN (EUROFUNG)-RELATED-RELATED"/>
    <property type="match status" value="1"/>
</dbReference>
<evidence type="ECO:0000259" key="9">
    <source>
        <dbReference type="PROSITE" id="PS50157"/>
    </source>
</evidence>
<proteinExistence type="predicted"/>
<evidence type="ECO:0000256" key="1">
    <source>
        <dbReference type="ARBA" id="ARBA00022723"/>
    </source>
</evidence>
<dbReference type="Gene3D" id="3.30.160.60">
    <property type="entry name" value="Classic Zinc Finger"/>
    <property type="match status" value="2"/>
</dbReference>
<keyword evidence="2" id="KW-0862">Zinc</keyword>
<keyword evidence="3" id="KW-0805">Transcription regulation</keyword>
<evidence type="ECO:0000256" key="3">
    <source>
        <dbReference type="ARBA" id="ARBA00023015"/>
    </source>
</evidence>
<dbReference type="SMART" id="SM00066">
    <property type="entry name" value="GAL4"/>
    <property type="match status" value="1"/>
</dbReference>
<dbReference type="GO" id="GO:0003677">
    <property type="term" value="F:DNA binding"/>
    <property type="evidence" value="ECO:0007669"/>
    <property type="project" value="UniProtKB-KW"/>
</dbReference>
<evidence type="ECO:0000313" key="11">
    <source>
        <dbReference type="Proteomes" id="UP000184300"/>
    </source>
</evidence>
<evidence type="ECO:0000256" key="2">
    <source>
        <dbReference type="ARBA" id="ARBA00022833"/>
    </source>
</evidence>
<dbReference type="CDD" id="cd00067">
    <property type="entry name" value="GAL4"/>
    <property type="match status" value="1"/>
</dbReference>
<dbReference type="SMART" id="SM00355">
    <property type="entry name" value="ZnF_C2H2"/>
    <property type="match status" value="2"/>
</dbReference>
<dbReference type="SUPFAM" id="SSF57667">
    <property type="entry name" value="beta-beta-alpha zinc fingers"/>
    <property type="match status" value="1"/>
</dbReference>
<evidence type="ECO:0000256" key="6">
    <source>
        <dbReference type="ARBA" id="ARBA00023242"/>
    </source>
</evidence>
<dbReference type="Pfam" id="PF04082">
    <property type="entry name" value="Fungal_trans"/>
    <property type="match status" value="1"/>
</dbReference>
<gene>
    <name evidence="10" type="ORF">ASPGLDRAFT_1416842</name>
</gene>
<dbReference type="Pfam" id="PF00172">
    <property type="entry name" value="Zn_clus"/>
    <property type="match status" value="1"/>
</dbReference>
<evidence type="ECO:0000256" key="5">
    <source>
        <dbReference type="ARBA" id="ARBA00023163"/>
    </source>
</evidence>
<dbReference type="EMBL" id="KV878895">
    <property type="protein sequence ID" value="OJJ85080.1"/>
    <property type="molecule type" value="Genomic_DNA"/>
</dbReference>
<keyword evidence="11" id="KW-1185">Reference proteome</keyword>
<dbReference type="InterPro" id="IPR036864">
    <property type="entry name" value="Zn2-C6_fun-type_DNA-bd_sf"/>
</dbReference>
<dbReference type="InterPro" id="IPR001138">
    <property type="entry name" value="Zn2Cys6_DnaBD"/>
</dbReference>
<dbReference type="AlphaFoldDB" id="A0A1L9VMH2"/>
<feature type="domain" description="Zn(2)-C6 fungal-type" evidence="8">
    <location>
        <begin position="83"/>
        <end position="112"/>
    </location>
</feature>
<dbReference type="PROSITE" id="PS50157">
    <property type="entry name" value="ZINC_FINGER_C2H2_2"/>
    <property type="match status" value="2"/>
</dbReference>
<dbReference type="Pfam" id="PF00096">
    <property type="entry name" value="zf-C2H2"/>
    <property type="match status" value="1"/>
</dbReference>
<dbReference type="InterPro" id="IPR013087">
    <property type="entry name" value="Znf_C2H2_type"/>
</dbReference>
<dbReference type="GO" id="GO:0008270">
    <property type="term" value="F:zinc ion binding"/>
    <property type="evidence" value="ECO:0007669"/>
    <property type="project" value="UniProtKB-KW"/>
</dbReference>
<dbReference type="STRING" id="1160497.A0A1L9VMH2"/>
<dbReference type="PROSITE" id="PS00028">
    <property type="entry name" value="ZINC_FINGER_C2H2_1"/>
    <property type="match status" value="2"/>
</dbReference>
<dbReference type="CDD" id="cd12148">
    <property type="entry name" value="fungal_TF_MHR"/>
    <property type="match status" value="1"/>
</dbReference>
<evidence type="ECO:0000259" key="8">
    <source>
        <dbReference type="PROSITE" id="PS50048"/>
    </source>
</evidence>
<dbReference type="RefSeq" id="XP_022401778.1">
    <property type="nucleotide sequence ID" value="XM_022541744.1"/>
</dbReference>
<dbReference type="PROSITE" id="PS00463">
    <property type="entry name" value="ZN2_CY6_FUNGAL_1"/>
    <property type="match status" value="1"/>
</dbReference>
<sequence length="698" mass="78019">MDVNWDNLLPQKASVPAFICPAPNCGRSFLRKGHLNRHRRSHRPYRPHKCFICSRSFARSDILNRHVLLHNVPPEGPKRTLLACQTCRRRKIKCDSNEPCSTCCNLGIQCVRQPSSVQAANLTAIEYDTNDDTEIYCDDEEKGTSSLNVSHDELAMRQSNGKDLLPFLVDNDTGWMAEASALFLESTISEASMPSFGNLKSPGSVPTLTWSPQFDYQLEHTSSAAVSQTSSDTPTQSSLDDFHRMWPHIHQFTIQHTPPSGLLGQALQSVAHNTTNILDTVTLDEIAGRLLLSHPTRKQSSSVSLYDLQALSVVLITTVSQEMTPAVATWAAQWIEIAVSAMRRLGILTEGSWKPPNSSSRADDEAWVRGEESKRLVYTMLRIDTYLSIITGRPPCLRVQELELPLPVTEDLWRAPTIEARRQLYWFEPAGRTWTTLSAIVRDGLIQSRNPIADTVGMPPLLPADSHLVLCALQGEIWATAQETYSLNHGTLDFRPSWHAPESVHFWHNYLVDWKTIHNRPEPSSAQIDDPAWNGLNTIQFHLCQLTLHAPLSLLESQQCCTRCRAADITAMLHDWASSLEARRAVYHAAQLQRFFDSQAGFVNSLQSPALLASSVVLCNYAAERNPLPNGDPIELCQEEVSGSSAIEKWVQYGGPSMVFGRMLCPTNLPGLFAWCQEQLVMFPQSLARLEAFMAMLS</sequence>
<keyword evidence="5" id="KW-0804">Transcription</keyword>
<dbReference type="OrthoDB" id="40579at2759"/>
<feature type="domain" description="C2H2-type" evidence="9">
    <location>
        <begin position="48"/>
        <end position="75"/>
    </location>
</feature>
<dbReference type="InterPro" id="IPR007219">
    <property type="entry name" value="XnlR_reg_dom"/>
</dbReference>
<protein>
    <recommendedName>
        <fullName evidence="12">Zn(2)-C6 fungal-type domain-containing protein</fullName>
    </recommendedName>
</protein>
<evidence type="ECO:0000256" key="7">
    <source>
        <dbReference type="PROSITE-ProRule" id="PRU00042"/>
    </source>
</evidence>
<dbReference type="SUPFAM" id="SSF57701">
    <property type="entry name" value="Zn2/Cys6 DNA-binding domain"/>
    <property type="match status" value="1"/>
</dbReference>
<keyword evidence="4" id="KW-0238">DNA-binding</keyword>
<evidence type="ECO:0008006" key="12">
    <source>
        <dbReference type="Google" id="ProtNLM"/>
    </source>
</evidence>
<keyword evidence="7" id="KW-0863">Zinc-finger</keyword>
<dbReference type="PANTHER" id="PTHR47660:SF2">
    <property type="entry name" value="TRANSCRIPTION FACTOR WITH C2H2 AND ZN(2)-CYS(6) DNA BINDING DOMAIN (EUROFUNG)"/>
    <property type="match status" value="1"/>
</dbReference>
<dbReference type="PROSITE" id="PS50048">
    <property type="entry name" value="ZN2_CY6_FUNGAL_2"/>
    <property type="match status" value="1"/>
</dbReference>
<dbReference type="VEuPathDB" id="FungiDB:ASPGLDRAFT_1416842"/>
<evidence type="ECO:0000313" key="10">
    <source>
        <dbReference type="EMBL" id="OJJ85080.1"/>
    </source>
</evidence>
<dbReference type="GO" id="GO:0006351">
    <property type="term" value="P:DNA-templated transcription"/>
    <property type="evidence" value="ECO:0007669"/>
    <property type="project" value="InterPro"/>
</dbReference>
<keyword evidence="1" id="KW-0479">Metal-binding</keyword>
<name>A0A1L9VMH2_ASPGL</name>